<protein>
    <submittedName>
        <fullName evidence="1">Uncharacterized protein</fullName>
    </submittedName>
</protein>
<sequence length="212" mass="24138">MKFFCLMKCTFSHLIESSHPRLKKKFCYTRKLDSHYGAKKTKIEHGGLQFIEKDILNLFTKVKKMIAPPDDAVDLIDSMKSAIRKPPKTIITYQDPWMSGVIASEMPPQSIAIVSGLSHQSLVVGSRLSFVVSIKIEVIDVAIKEIEFKSTRSNMTATVRPTSLKTRSPLGEQAFQVLTPFAFKKFQEEIEKASQYLLVHDDGNEFILRHYK</sequence>
<dbReference type="Proteomes" id="UP001153076">
    <property type="component" value="Unassembled WGS sequence"/>
</dbReference>
<proteinExistence type="predicted"/>
<organism evidence="1 2">
    <name type="scientific">Carnegiea gigantea</name>
    <dbReference type="NCBI Taxonomy" id="171969"/>
    <lineage>
        <taxon>Eukaryota</taxon>
        <taxon>Viridiplantae</taxon>
        <taxon>Streptophyta</taxon>
        <taxon>Embryophyta</taxon>
        <taxon>Tracheophyta</taxon>
        <taxon>Spermatophyta</taxon>
        <taxon>Magnoliopsida</taxon>
        <taxon>eudicotyledons</taxon>
        <taxon>Gunneridae</taxon>
        <taxon>Pentapetalae</taxon>
        <taxon>Caryophyllales</taxon>
        <taxon>Cactineae</taxon>
        <taxon>Cactaceae</taxon>
        <taxon>Cactoideae</taxon>
        <taxon>Echinocereeae</taxon>
        <taxon>Carnegiea</taxon>
    </lineage>
</organism>
<dbReference type="AlphaFoldDB" id="A0A9Q1K505"/>
<gene>
    <name evidence="1" type="ORF">Cgig2_020400</name>
</gene>
<dbReference type="EMBL" id="JAKOGI010000302">
    <property type="protein sequence ID" value="KAJ8437381.1"/>
    <property type="molecule type" value="Genomic_DNA"/>
</dbReference>
<keyword evidence="2" id="KW-1185">Reference proteome</keyword>
<evidence type="ECO:0000313" key="2">
    <source>
        <dbReference type="Proteomes" id="UP001153076"/>
    </source>
</evidence>
<reference evidence="1" key="1">
    <citation type="submission" date="2022-04" db="EMBL/GenBank/DDBJ databases">
        <title>Carnegiea gigantea Genome sequencing and assembly v2.</title>
        <authorList>
            <person name="Copetti D."/>
            <person name="Sanderson M.J."/>
            <person name="Burquez A."/>
            <person name="Wojciechowski M.F."/>
        </authorList>
    </citation>
    <scope>NUCLEOTIDE SEQUENCE</scope>
    <source>
        <strain evidence="1">SGP5-SGP5p</strain>
        <tissue evidence="1">Aerial part</tissue>
    </source>
</reference>
<comment type="caution">
    <text evidence="1">The sequence shown here is derived from an EMBL/GenBank/DDBJ whole genome shotgun (WGS) entry which is preliminary data.</text>
</comment>
<evidence type="ECO:0000313" key="1">
    <source>
        <dbReference type="EMBL" id="KAJ8437381.1"/>
    </source>
</evidence>
<name>A0A9Q1K505_9CARY</name>
<accession>A0A9Q1K505</accession>